<dbReference type="EMBL" id="JAUTBK010000002">
    <property type="protein sequence ID" value="MDQ1210002.1"/>
    <property type="molecule type" value="Genomic_DNA"/>
</dbReference>
<evidence type="ECO:0000313" key="2">
    <source>
        <dbReference type="EMBL" id="MDQ1210002.1"/>
    </source>
</evidence>
<feature type="transmembrane region" description="Helical" evidence="1">
    <location>
        <begin position="47"/>
        <end position="66"/>
    </location>
</feature>
<keyword evidence="1" id="KW-0472">Membrane</keyword>
<proteinExistence type="predicted"/>
<gene>
    <name evidence="2" type="ORF">QE380_002925</name>
</gene>
<accession>A0ABU0UZN0</accession>
<keyword evidence="1" id="KW-1133">Transmembrane helix</keyword>
<evidence type="ECO:0000256" key="1">
    <source>
        <dbReference type="SAM" id="Phobius"/>
    </source>
</evidence>
<keyword evidence="1" id="KW-0812">Transmembrane</keyword>
<comment type="caution">
    <text evidence="2">The sequence shown here is derived from an EMBL/GenBank/DDBJ whole genome shotgun (WGS) entry which is preliminary data.</text>
</comment>
<dbReference type="Proteomes" id="UP001233360">
    <property type="component" value="Unassembled WGS sequence"/>
</dbReference>
<name>A0ABU0UZN0_ACIBI</name>
<reference evidence="2 3" key="1">
    <citation type="submission" date="2023-07" db="EMBL/GenBank/DDBJ databases">
        <title>Functional and genomic diversity of the sorghum phyllosphere microbiome.</title>
        <authorList>
            <person name="Shade A."/>
        </authorList>
    </citation>
    <scope>NUCLEOTIDE SEQUENCE [LARGE SCALE GENOMIC DNA]</scope>
    <source>
        <strain evidence="2 3">SORGH_AS_0887</strain>
    </source>
</reference>
<evidence type="ECO:0000313" key="3">
    <source>
        <dbReference type="Proteomes" id="UP001233360"/>
    </source>
</evidence>
<keyword evidence="3" id="KW-1185">Reference proteome</keyword>
<protein>
    <submittedName>
        <fullName evidence="2">Uncharacterized protein</fullName>
    </submittedName>
</protein>
<organism evidence="2 3">
    <name type="scientific">Acinetobacter baylyi</name>
    <dbReference type="NCBI Taxonomy" id="202950"/>
    <lineage>
        <taxon>Bacteria</taxon>
        <taxon>Pseudomonadati</taxon>
        <taxon>Pseudomonadota</taxon>
        <taxon>Gammaproteobacteria</taxon>
        <taxon>Moraxellales</taxon>
        <taxon>Moraxellaceae</taxon>
        <taxon>Acinetobacter</taxon>
    </lineage>
</organism>
<feature type="transmembrane region" description="Helical" evidence="1">
    <location>
        <begin position="12"/>
        <end position="35"/>
    </location>
</feature>
<sequence>MKKNIDSWTMRDRFIFGGLYALTGGILGWAIALFVANYISSEWKPEIIIVLTVLFLFGLGFLFPQLSRKTFSVIRRLFLFLS</sequence>